<dbReference type="PANTHER" id="PTHR19959:SF119">
    <property type="entry name" value="FUNGAL LIPASE-LIKE DOMAIN-CONTAINING PROTEIN"/>
    <property type="match status" value="1"/>
</dbReference>
<dbReference type="InterPro" id="IPR019734">
    <property type="entry name" value="TPR_rpt"/>
</dbReference>
<organism evidence="2 3">
    <name type="scientific">Mycena alexandri</name>
    <dbReference type="NCBI Taxonomy" id="1745969"/>
    <lineage>
        <taxon>Eukaryota</taxon>
        <taxon>Fungi</taxon>
        <taxon>Dikarya</taxon>
        <taxon>Basidiomycota</taxon>
        <taxon>Agaricomycotina</taxon>
        <taxon>Agaricomycetes</taxon>
        <taxon>Agaricomycetidae</taxon>
        <taxon>Agaricales</taxon>
        <taxon>Marasmiineae</taxon>
        <taxon>Mycenaceae</taxon>
        <taxon>Mycena</taxon>
    </lineage>
</organism>
<dbReference type="AlphaFoldDB" id="A0AAD6WZL6"/>
<keyword evidence="3" id="KW-1185">Reference proteome</keyword>
<dbReference type="SMART" id="SM00028">
    <property type="entry name" value="TPR"/>
    <property type="match status" value="6"/>
</dbReference>
<sequence length="688" mass="76791">MGVLAAVTTIWTVAKAAEGIIELIIRVKDALKQNQVKQNRKDRADLIEQLLRSFDEVEAACKSIKPEWHELSNATIKLQSTIRIECGNNQIQRQLSDYSDKVEQALSQKTSGSDPSFDSGHQSSTKSLSNTKDCLVEQLQKLSKSLETVRPNSQRVPSPAYPDHLASNTHRPHLSDTANGLPEAISRTQRILDTYTTDSAGNTAHSLDNLSIALMDVGLIKQASQMSSWSVRIYESVLGLKWDSNFAVALRNHSNHLNALGRVEEAVKHAQHAVEIYSRLSDRLSDPGRAGALDSLATYIFILQRNDEALAASHQAVQISRDLLQQQPQDEGLSADLAMFLANRANTLHALKQQEAALEDAAESRNIYRVLRSHSSDRYTAEYADSLRIYSEVLFRLNRSSEALQPIHEAVTLWTQLNNNRLKPDVYSPNLARGLLSLSYILSALGRHLGAAVEIEKAVDIFRRLATQSPEMFNPEYARSLHHAAQVHIDHQRHQDAILFLNEALLTYKTLSLDNCAAEFALTYNRKHLCMTRLKDHEGAVAASRSAIEILKQAPQSDKNNNKLTASRYDLAFALYNEFVDRCSVSPTEALVPGREAVGRFRFLVAQAPDNTICQRLVEASISLSFCYSKLEEHGRAVKYGELALETSTKLTDTTFRKNALNRLSSCYRHMGDETRAAEAQGKASMYE</sequence>
<reference evidence="2" key="1">
    <citation type="submission" date="2023-03" db="EMBL/GenBank/DDBJ databases">
        <title>Massive genome expansion in bonnet fungi (Mycena s.s.) driven by repeated elements and novel gene families across ecological guilds.</title>
        <authorList>
            <consortium name="Lawrence Berkeley National Laboratory"/>
            <person name="Harder C.B."/>
            <person name="Miyauchi S."/>
            <person name="Viragh M."/>
            <person name="Kuo A."/>
            <person name="Thoen E."/>
            <person name="Andreopoulos B."/>
            <person name="Lu D."/>
            <person name="Skrede I."/>
            <person name="Drula E."/>
            <person name="Henrissat B."/>
            <person name="Morin E."/>
            <person name="Kohler A."/>
            <person name="Barry K."/>
            <person name="LaButti K."/>
            <person name="Morin E."/>
            <person name="Salamov A."/>
            <person name="Lipzen A."/>
            <person name="Mereny Z."/>
            <person name="Hegedus B."/>
            <person name="Baldrian P."/>
            <person name="Stursova M."/>
            <person name="Weitz H."/>
            <person name="Taylor A."/>
            <person name="Grigoriev I.V."/>
            <person name="Nagy L.G."/>
            <person name="Martin F."/>
            <person name="Kauserud H."/>
        </authorList>
    </citation>
    <scope>NUCLEOTIDE SEQUENCE</scope>
    <source>
        <strain evidence="2">CBHHK200</strain>
    </source>
</reference>
<name>A0AAD6WZL6_9AGAR</name>
<feature type="region of interest" description="Disordered" evidence="1">
    <location>
        <begin position="146"/>
        <end position="179"/>
    </location>
</feature>
<evidence type="ECO:0000313" key="2">
    <source>
        <dbReference type="EMBL" id="KAJ7031117.1"/>
    </source>
</evidence>
<dbReference type="SUPFAM" id="SSF48452">
    <property type="entry name" value="TPR-like"/>
    <property type="match status" value="3"/>
</dbReference>
<dbReference type="EMBL" id="JARJCM010000084">
    <property type="protein sequence ID" value="KAJ7031117.1"/>
    <property type="molecule type" value="Genomic_DNA"/>
</dbReference>
<feature type="compositionally biased region" description="Polar residues" evidence="1">
    <location>
        <begin position="146"/>
        <end position="156"/>
    </location>
</feature>
<dbReference type="InterPro" id="IPR011990">
    <property type="entry name" value="TPR-like_helical_dom_sf"/>
</dbReference>
<protein>
    <recommendedName>
        <fullName evidence="4">TPR-like protein</fullName>
    </recommendedName>
</protein>
<evidence type="ECO:0000313" key="3">
    <source>
        <dbReference type="Proteomes" id="UP001218188"/>
    </source>
</evidence>
<feature type="compositionally biased region" description="Polar residues" evidence="1">
    <location>
        <begin position="105"/>
        <end position="130"/>
    </location>
</feature>
<gene>
    <name evidence="2" type="ORF">C8F04DRAFT_1186169</name>
</gene>
<proteinExistence type="predicted"/>
<accession>A0AAD6WZL6</accession>
<comment type="caution">
    <text evidence="2">The sequence shown here is derived from an EMBL/GenBank/DDBJ whole genome shotgun (WGS) entry which is preliminary data.</text>
</comment>
<dbReference type="PANTHER" id="PTHR19959">
    <property type="entry name" value="KINESIN LIGHT CHAIN"/>
    <property type="match status" value="1"/>
</dbReference>
<evidence type="ECO:0000256" key="1">
    <source>
        <dbReference type="SAM" id="MobiDB-lite"/>
    </source>
</evidence>
<dbReference type="Proteomes" id="UP001218188">
    <property type="component" value="Unassembled WGS sequence"/>
</dbReference>
<evidence type="ECO:0008006" key="4">
    <source>
        <dbReference type="Google" id="ProtNLM"/>
    </source>
</evidence>
<feature type="region of interest" description="Disordered" evidence="1">
    <location>
        <begin position="102"/>
        <end position="130"/>
    </location>
</feature>
<dbReference type="Gene3D" id="1.25.40.10">
    <property type="entry name" value="Tetratricopeptide repeat domain"/>
    <property type="match status" value="4"/>
</dbReference>